<keyword evidence="2" id="KW-1185">Reference proteome</keyword>
<organism evidence="1 2">
    <name type="scientific">Entomortierella chlamydospora</name>
    <dbReference type="NCBI Taxonomy" id="101097"/>
    <lineage>
        <taxon>Eukaryota</taxon>
        <taxon>Fungi</taxon>
        <taxon>Fungi incertae sedis</taxon>
        <taxon>Mucoromycota</taxon>
        <taxon>Mortierellomycotina</taxon>
        <taxon>Mortierellomycetes</taxon>
        <taxon>Mortierellales</taxon>
        <taxon>Mortierellaceae</taxon>
        <taxon>Entomortierella</taxon>
    </lineage>
</organism>
<gene>
    <name evidence="1" type="ORF">BGZ80_002188</name>
</gene>
<dbReference type="EMBL" id="JAAAID010001532">
    <property type="protein sequence ID" value="KAG0009655.1"/>
    <property type="molecule type" value="Genomic_DNA"/>
</dbReference>
<name>A0A9P6MR35_9FUNG</name>
<proteinExistence type="predicted"/>
<reference evidence="1" key="1">
    <citation type="journal article" date="2020" name="Fungal Divers.">
        <title>Resolving the Mortierellaceae phylogeny through synthesis of multi-gene phylogenetics and phylogenomics.</title>
        <authorList>
            <person name="Vandepol N."/>
            <person name="Liber J."/>
            <person name="Desiro A."/>
            <person name="Na H."/>
            <person name="Kennedy M."/>
            <person name="Barry K."/>
            <person name="Grigoriev I.V."/>
            <person name="Miller A.N."/>
            <person name="O'Donnell K."/>
            <person name="Stajich J.E."/>
            <person name="Bonito G."/>
        </authorList>
    </citation>
    <scope>NUCLEOTIDE SEQUENCE</scope>
    <source>
        <strain evidence="1">NRRL 2769</strain>
    </source>
</reference>
<dbReference type="AlphaFoldDB" id="A0A9P6MR35"/>
<dbReference type="Proteomes" id="UP000703661">
    <property type="component" value="Unassembled WGS sequence"/>
</dbReference>
<evidence type="ECO:0000313" key="1">
    <source>
        <dbReference type="EMBL" id="KAG0009655.1"/>
    </source>
</evidence>
<accession>A0A9P6MR35</accession>
<protein>
    <submittedName>
        <fullName evidence="1">Uncharacterized protein</fullName>
    </submittedName>
</protein>
<evidence type="ECO:0000313" key="2">
    <source>
        <dbReference type="Proteomes" id="UP000703661"/>
    </source>
</evidence>
<comment type="caution">
    <text evidence="1">The sequence shown here is derived from an EMBL/GenBank/DDBJ whole genome shotgun (WGS) entry which is preliminary data.</text>
</comment>
<sequence>MMICTVEFTSSMPLVAKELPGSEDAGETFALVSRRQEGRVRPELRRSSKTPMKLIIMWRDTTPSKSGCQASQRGHELHDSARRVMVGTVGWNALATLAVVVRSGKIVVGPHNSLFQPHEASHVWLRKDGGEDLHNNVERHTRSKFDKDLSYKKFATTHPRFLDYCTLPVTLTTLWEFKSNTKGAWPGIKVAAHVFYQLHKHGKILKSDVMNCLQMLRVEKGRTEETTGIVGNLNRLVEIMTVEGAYLFSNRGCWLI</sequence>